<keyword evidence="1" id="KW-1133">Transmembrane helix</keyword>
<dbReference type="AlphaFoldDB" id="A0A0X1T6E2"/>
<evidence type="ECO:0000313" key="4">
    <source>
        <dbReference type="Proteomes" id="UP000063229"/>
    </source>
</evidence>
<protein>
    <submittedName>
        <fullName evidence="3">Type VI secretion system protein ImpL</fullName>
    </submittedName>
</protein>
<evidence type="ECO:0000256" key="1">
    <source>
        <dbReference type="SAM" id="Phobius"/>
    </source>
</evidence>
<accession>A0A0X1T6E2</accession>
<name>A0A0X1T6E2_PSEAA</name>
<dbReference type="STRING" id="46677.AWM79_21085"/>
<evidence type="ECO:0000313" key="3">
    <source>
        <dbReference type="EMBL" id="AMB87645.1"/>
    </source>
</evidence>
<dbReference type="KEGG" id="pagb:AWM79_21085"/>
<keyword evidence="4" id="KW-1185">Reference proteome</keyword>
<dbReference type="InterPro" id="IPR025743">
    <property type="entry name" value="TssM1_N"/>
</dbReference>
<keyword evidence="1" id="KW-0812">Transmembrane</keyword>
<dbReference type="PANTHER" id="PTHR36153:SF1">
    <property type="entry name" value="TYPE VI SECRETION SYSTEM COMPONENT TSSM1"/>
    <property type="match status" value="1"/>
</dbReference>
<gene>
    <name evidence="3" type="ORF">AWM79_21085</name>
</gene>
<keyword evidence="1" id="KW-0472">Membrane</keyword>
<sequence>MSTPAILTGVVGVLLVLALLALAIWWLRTQSGAAIRSFYGAVRQMEQEQGVRDRYQLRWLLMLGNDVRGAQLCSSWHLLPTDKPAWFGRWWSDPDGAVLVVPEALFLPDEGLKLKRGSWWRLLGLILRLRARRPLDGVIWTVSASRLWDDEQAAALGIAARRRFIDLLQYLGLSLPVYVLVTDMEQIPGFQELIAALPKASRERILGWTSPFAPETLWQSEWSDQALDQVTRVLVEAISEIGALSGHLGEDLYGLPERFEALRGNLQTLLDPVFQGNAQNEAPQFRGVYFTASEASSSASALCAGDVPLLQSTFSRSLWQRRIAAEQGLAQVVPRLLRLRRRWQRVVGVTAALVGLVWAVAMVWVWQDSLKDARELAQLLEGAQKGYVTVVDENHRLGPTRRNVQAFWQLMEQSPRWHFTSLVLPSSWFSYLDHERDRMLRDMAMKHMVLPLGELLQMNLTQLRAIQNTDRRPNLEGEDPAQWQTYVKSKDLVERATALEQQYLLFTKAVNNHKTPLDELASLGNLALGLNLNAGTLQRAAFYNQHLAKMDLSNLIRLDLPTERLTIGENFKELMGRWLDQYYLAENFVRQAGYLKLHLDQLESGAVNSLTELEDLKAMIEDLQAVVSLTNSTWSRGKGQDLVPGYSALMDKVRQSALLGAPLEQSLEDQAARLRQSFRDQWIAKAGSRGNLLIQQGSGQLVLQEHVLQLNNAIAALFRRDFVAMAMRTDDSAGSSYQSLDSDDLNNALTYFASYKSYASEDMPRIPPAYRGPMLRVAENAAAKAMWLSVEGNRAQAAGTAAFNIKTDQALAVHSAFIELKRADLASNLQNSLNRRALAEVSSGLEQINAQAVFHERVDIDSWDGSKNLGLQLFRANDVPDLKLDLKQQFTAMQNIAEARAPALEWLRVQQRNLGVGDYERFTRLNSLHDELLKYKEQNPASSPALIEQLVSRDFIDMDAGSCAQILSSANLPADPGELALRAVTLQQEAMRRCQALQQAQAISAWNELAGYFNQYLSERFPFSHGVQAADAEPARVQHLLELIDTRLPKAQAGLLLSQSPERLAAADFLERLKQARVWLGPLFRRDPSGMIGFDMEVRWRTDREEERGADQVIAWSLNAGSQQINYPGEAQQRLRWMLGQPIRLMLRWARNGSERPVSDPLQPSLAVADLEADWEYGGPWSLLRMMRSHLSVIRQPNMDYSDFPLTLRLPVRGSINGDSQTTMFIRLSLMTQGGKLPLSLVPLPVRAPASPFSNFGTASTVSSHPGAL</sequence>
<dbReference type="InterPro" id="IPR053156">
    <property type="entry name" value="T6SS_TssM-like"/>
</dbReference>
<dbReference type="Pfam" id="PF14331">
    <property type="entry name" value="IcmF-related_N"/>
    <property type="match status" value="1"/>
</dbReference>
<dbReference type="EMBL" id="CP014135">
    <property type="protein sequence ID" value="AMB87645.1"/>
    <property type="molecule type" value="Genomic_DNA"/>
</dbReference>
<feature type="transmembrane region" description="Helical" evidence="1">
    <location>
        <begin position="6"/>
        <end position="27"/>
    </location>
</feature>
<dbReference type="Proteomes" id="UP000063229">
    <property type="component" value="Chromosome"/>
</dbReference>
<feature type="transmembrane region" description="Helical" evidence="1">
    <location>
        <begin position="346"/>
        <end position="366"/>
    </location>
</feature>
<feature type="domain" description="Type VI secretion system component TssM1 N-terminal" evidence="2">
    <location>
        <begin position="116"/>
        <end position="349"/>
    </location>
</feature>
<proteinExistence type="predicted"/>
<reference evidence="3 4" key="1">
    <citation type="submission" date="2016-01" db="EMBL/GenBank/DDBJ databases">
        <authorList>
            <person name="McClelland M."/>
            <person name="Jain A."/>
            <person name="Saraogi P."/>
            <person name="Mendelson R."/>
            <person name="Westerman R."/>
            <person name="SanMiguel P."/>
            <person name="Csonka L."/>
        </authorList>
    </citation>
    <scope>NUCLEOTIDE SEQUENCE [LARGE SCALE GENOMIC DNA]</scope>
    <source>
        <strain evidence="3 4">NCPPB 2472</strain>
    </source>
</reference>
<dbReference type="RefSeq" id="WP_060783713.1">
    <property type="nucleotide sequence ID" value="NZ_CP014135.1"/>
</dbReference>
<dbReference type="PANTHER" id="PTHR36153">
    <property type="entry name" value="INNER MEMBRANE PROTEIN-RELATED"/>
    <property type="match status" value="1"/>
</dbReference>
<organism evidence="3 4">
    <name type="scientific">Pseudomonas agarici</name>
    <dbReference type="NCBI Taxonomy" id="46677"/>
    <lineage>
        <taxon>Bacteria</taxon>
        <taxon>Pseudomonadati</taxon>
        <taxon>Pseudomonadota</taxon>
        <taxon>Gammaproteobacteria</taxon>
        <taxon>Pseudomonadales</taxon>
        <taxon>Pseudomonadaceae</taxon>
        <taxon>Pseudomonas</taxon>
    </lineage>
</organism>
<evidence type="ECO:0000259" key="2">
    <source>
        <dbReference type="Pfam" id="PF14331"/>
    </source>
</evidence>